<dbReference type="GO" id="GO:0004364">
    <property type="term" value="F:glutathione transferase activity"/>
    <property type="evidence" value="ECO:0007669"/>
    <property type="project" value="TreeGrafter"/>
</dbReference>
<dbReference type="RefSeq" id="WP_046805606.1">
    <property type="nucleotide sequence ID" value="NZ_PREU01000010.1"/>
</dbReference>
<dbReference type="GO" id="GO:0018845">
    <property type="term" value="F:2-hydroxychromene-2-carboxylate isomerase activity"/>
    <property type="evidence" value="ECO:0007669"/>
    <property type="project" value="UniProtKB-UniRule"/>
</dbReference>
<dbReference type="InterPro" id="IPR044087">
    <property type="entry name" value="NahD-like"/>
</dbReference>
<keyword evidence="1 4" id="KW-0413">Isomerase</keyword>
<evidence type="ECO:0000256" key="2">
    <source>
        <dbReference type="PIRSR" id="PIRSR006386-1"/>
    </source>
</evidence>
<proteinExistence type="inferred from homology"/>
<comment type="similarity">
    <text evidence="1">Belongs to the GST superfamily. NadH family.</text>
</comment>
<dbReference type="EMBL" id="PREU01000010">
    <property type="protein sequence ID" value="PPA74303.1"/>
    <property type="molecule type" value="Genomic_DNA"/>
</dbReference>
<comment type="catalytic activity">
    <reaction evidence="1">
        <text>2-hydroxychromene-2-carboxylate = (3E)-4-(2-hydroxyphenyl)-2-oxobut-3-enoate</text>
        <dbReference type="Rhea" id="RHEA:27401"/>
        <dbReference type="ChEBI" id="CHEBI:59350"/>
        <dbReference type="ChEBI" id="CHEBI:59353"/>
        <dbReference type="EC" id="5.99.1.4"/>
    </reaction>
</comment>
<dbReference type="SUPFAM" id="SSF52833">
    <property type="entry name" value="Thioredoxin-like"/>
    <property type="match status" value="1"/>
</dbReference>
<dbReference type="PANTHER" id="PTHR42943">
    <property type="entry name" value="GLUTATHIONE S-TRANSFERASE KAPPA"/>
    <property type="match status" value="1"/>
</dbReference>
<dbReference type="Pfam" id="PF01323">
    <property type="entry name" value="DSBA"/>
    <property type="match status" value="1"/>
</dbReference>
<protein>
    <recommendedName>
        <fullName evidence="1">2-hydroxychromene-2-carboxylate isomerase</fullName>
        <ecNumber evidence="1">5.99.1.4</ecNumber>
    </recommendedName>
</protein>
<reference evidence="4 5" key="1">
    <citation type="submission" date="2018-02" db="EMBL/GenBank/DDBJ databases">
        <title>Draft Genome of Achromobacter spanius stain 6.</title>
        <authorList>
            <person name="Gunasekera T.S."/>
            <person name="Radwan O."/>
            <person name="Ruiz O.N."/>
        </authorList>
    </citation>
    <scope>NUCLEOTIDE SEQUENCE [LARGE SCALE GENOMIC DNA]</scope>
    <source>
        <strain evidence="4 5">6</strain>
    </source>
</reference>
<dbReference type="InterPro" id="IPR036249">
    <property type="entry name" value="Thioredoxin-like_sf"/>
</dbReference>
<dbReference type="CDD" id="cd03022">
    <property type="entry name" value="DsbA_HCCA_Iso"/>
    <property type="match status" value="1"/>
</dbReference>
<dbReference type="InterPro" id="IPR001853">
    <property type="entry name" value="DSBA-like_thioredoxin_dom"/>
</dbReference>
<feature type="active site" description="Nucleophile" evidence="2">
    <location>
        <position position="19"/>
    </location>
</feature>
<dbReference type="InterPro" id="IPR051924">
    <property type="entry name" value="GST_Kappa/NadH"/>
</dbReference>
<dbReference type="GO" id="GO:0006749">
    <property type="term" value="P:glutathione metabolic process"/>
    <property type="evidence" value="ECO:0007669"/>
    <property type="project" value="TreeGrafter"/>
</dbReference>
<evidence type="ECO:0000259" key="3">
    <source>
        <dbReference type="Pfam" id="PF01323"/>
    </source>
</evidence>
<dbReference type="OrthoDB" id="8560325at2"/>
<sequence>MNASLPDSPRMQMWFDFASPYSYLAILRVQALAESAGVVVDLRPFLLGPIFQAQGWNDSPFRLFPGKGAYMMRDIARLADKYGITYNRPRLFPRMSVLPARIALLGQDEPWCRDFCVAVFRANFQDDLDIQSEDVVHGLLQDLGLDADALIARGKSEAAKEALRRQVDRARDLGLFGAPTFFAGSEMFWGNDRLEDALQWARDRVGAGDVALGDQDNSVSPS</sequence>
<dbReference type="GO" id="GO:1901170">
    <property type="term" value="P:naphthalene catabolic process"/>
    <property type="evidence" value="ECO:0007669"/>
    <property type="project" value="InterPro"/>
</dbReference>
<name>A0A2S5GN86_9BURK</name>
<accession>A0A2S5GN86</accession>
<feature type="domain" description="DSBA-like thioredoxin" evidence="3">
    <location>
        <begin position="12"/>
        <end position="196"/>
    </location>
</feature>
<dbReference type="InterPro" id="IPR014440">
    <property type="entry name" value="HCCAis_GSTk"/>
</dbReference>
<dbReference type="GO" id="GO:0004602">
    <property type="term" value="F:glutathione peroxidase activity"/>
    <property type="evidence" value="ECO:0007669"/>
    <property type="project" value="TreeGrafter"/>
</dbReference>
<evidence type="ECO:0000256" key="1">
    <source>
        <dbReference type="PIRNR" id="PIRNR006386"/>
    </source>
</evidence>
<gene>
    <name evidence="4" type="ORF">C4E15_21415</name>
</gene>
<comment type="caution">
    <text evidence="4">The sequence shown here is derived from an EMBL/GenBank/DDBJ whole genome shotgun (WGS) entry which is preliminary data.</text>
</comment>
<dbReference type="EC" id="5.99.1.4" evidence="1"/>
<evidence type="ECO:0000313" key="4">
    <source>
        <dbReference type="EMBL" id="PPA74303.1"/>
    </source>
</evidence>
<dbReference type="Proteomes" id="UP000239990">
    <property type="component" value="Unassembled WGS sequence"/>
</dbReference>
<dbReference type="PIRSF" id="PIRSF006386">
    <property type="entry name" value="HCCAis_GSTk"/>
    <property type="match status" value="1"/>
</dbReference>
<dbReference type="PANTHER" id="PTHR42943:SF2">
    <property type="entry name" value="GLUTATHIONE S-TRANSFERASE KAPPA 1"/>
    <property type="match status" value="1"/>
</dbReference>
<dbReference type="Gene3D" id="3.40.30.10">
    <property type="entry name" value="Glutaredoxin"/>
    <property type="match status" value="1"/>
</dbReference>
<evidence type="ECO:0000313" key="5">
    <source>
        <dbReference type="Proteomes" id="UP000239990"/>
    </source>
</evidence>
<dbReference type="AlphaFoldDB" id="A0A2S5GN86"/>
<organism evidence="4 5">
    <name type="scientific">Achromobacter spanius</name>
    <dbReference type="NCBI Taxonomy" id="217203"/>
    <lineage>
        <taxon>Bacteria</taxon>
        <taxon>Pseudomonadati</taxon>
        <taxon>Pseudomonadota</taxon>
        <taxon>Betaproteobacteria</taxon>
        <taxon>Burkholderiales</taxon>
        <taxon>Alcaligenaceae</taxon>
        <taxon>Achromobacter</taxon>
    </lineage>
</organism>